<dbReference type="Pfam" id="PF10546">
    <property type="entry name" value="P63C"/>
    <property type="match status" value="1"/>
</dbReference>
<evidence type="ECO:0000313" key="2">
    <source>
        <dbReference type="EMBL" id="ACL08594.1"/>
    </source>
</evidence>
<dbReference type="eggNOG" id="ENOG502ZB8K">
    <property type="taxonomic scope" value="Bacteria"/>
</dbReference>
<dbReference type="AlphaFoldDB" id="B8DS55"/>
<protein>
    <submittedName>
        <fullName evidence="2">Phage protein</fullName>
    </submittedName>
</protein>
<dbReference type="HOGENOM" id="CLU_065522_1_0_7"/>
<accession>B8DS55</accession>
<gene>
    <name evidence="2" type="ordered locus">DvMF_1646</name>
</gene>
<feature type="domain" description="Bacteriophage Mx8 p63 C-terminal" evidence="1">
    <location>
        <begin position="163"/>
        <end position="257"/>
    </location>
</feature>
<dbReference type="KEGG" id="dvm:DvMF_1646"/>
<organism evidence="2">
    <name type="scientific">Nitratidesulfovibrio vulgaris (strain DSM 19637 / Miyazaki F)</name>
    <name type="common">Desulfovibrio vulgaris</name>
    <dbReference type="NCBI Taxonomy" id="883"/>
    <lineage>
        <taxon>Bacteria</taxon>
        <taxon>Pseudomonadati</taxon>
        <taxon>Thermodesulfobacteriota</taxon>
        <taxon>Desulfovibrionia</taxon>
        <taxon>Desulfovibrionales</taxon>
        <taxon>Desulfovibrionaceae</taxon>
        <taxon>Nitratidesulfovibrio</taxon>
    </lineage>
</organism>
<evidence type="ECO:0000259" key="1">
    <source>
        <dbReference type="Pfam" id="PF10546"/>
    </source>
</evidence>
<reference evidence="2" key="1">
    <citation type="submission" date="2008-10" db="EMBL/GenBank/DDBJ databases">
        <title>Complete sequence of Desulfovibrio vulgaris str. 'Miyazaki F'.</title>
        <authorList>
            <person name="Lucas S."/>
            <person name="Copeland A."/>
            <person name="Lapidus A."/>
            <person name="Glavina del Rio T."/>
            <person name="Dalin E."/>
            <person name="Tice H."/>
            <person name="Bruce D."/>
            <person name="Goodwin L."/>
            <person name="Pitluck S."/>
            <person name="Sims D."/>
            <person name="Brettin T."/>
            <person name="Detter J.C."/>
            <person name="Han C."/>
            <person name="Larimer F."/>
            <person name="Land M."/>
            <person name="Hauser L."/>
            <person name="Kyrpides N."/>
            <person name="Mikhailova N."/>
            <person name="Hazen T.C."/>
            <person name="Richardson P."/>
        </authorList>
    </citation>
    <scope>NUCLEOTIDE SEQUENCE</scope>
    <source>
        <strain evidence="2">Miyazaki F</strain>
    </source>
</reference>
<dbReference type="EMBL" id="CP001197">
    <property type="protein sequence ID" value="ACL08594.1"/>
    <property type="molecule type" value="Genomic_DNA"/>
</dbReference>
<sequence length="299" mass="33719">MLKAIKKGKLKILDVELECAVLEDETRVLSERAATKALGGKRGGSHWRRKKEGAGTTLPVYLSAKNLIGFIDDELKESIMNPIEYISSTGNKVGYGIEATALPRICEVYLKARDNEALLPTQLHIAEQADMLIRSFAKVGIIALIDEATGYQADREKNALEKLLSAYLNDERLKWAKRFPTSFYKEIYRLNKWTWPPANASKRPGIVGKYTNDIVYERLPSGVLDRLKELNPTDATTKRRKHKHHQFLSPDVGHPDLQAHIIQVVGLMRAATTWKGFLTLLNRSLPKGKTVQLDLFDDI</sequence>
<name>B8DS55_NITV9</name>
<proteinExistence type="predicted"/>
<dbReference type="InterPro" id="IPR018874">
    <property type="entry name" value="Phage_Mx8_p63_C"/>
</dbReference>